<dbReference type="InterPro" id="IPR044298">
    <property type="entry name" value="MIG/MutY"/>
</dbReference>
<feature type="domain" description="HhH-GPD" evidence="15">
    <location>
        <begin position="52"/>
        <end position="203"/>
    </location>
</feature>
<keyword evidence="12" id="KW-0234">DNA repair</keyword>
<keyword evidence="10 14" id="KW-0408">Iron</keyword>
<dbReference type="InterPro" id="IPR011257">
    <property type="entry name" value="DNA_glycosylase"/>
</dbReference>
<dbReference type="Pfam" id="PF00730">
    <property type="entry name" value="HhH-GPD"/>
    <property type="match status" value="1"/>
</dbReference>
<dbReference type="InterPro" id="IPR005760">
    <property type="entry name" value="A/G_AdeGlyc_MutY"/>
</dbReference>
<dbReference type="GO" id="GO:0046872">
    <property type="term" value="F:metal ion binding"/>
    <property type="evidence" value="ECO:0007669"/>
    <property type="project" value="UniProtKB-UniRule"/>
</dbReference>
<protein>
    <recommendedName>
        <fullName evidence="5 14">Adenine DNA glycosylase</fullName>
        <ecNumber evidence="4 14">3.2.2.31</ecNumber>
    </recommendedName>
</protein>
<keyword evidence="9" id="KW-0378">Hydrolase</keyword>
<dbReference type="EC" id="3.2.2.31" evidence="4 14"/>
<dbReference type="GO" id="GO:0035485">
    <property type="term" value="F:adenine/guanine mispair binding"/>
    <property type="evidence" value="ECO:0007669"/>
    <property type="project" value="TreeGrafter"/>
</dbReference>
<dbReference type="InterPro" id="IPR023170">
    <property type="entry name" value="HhH_base_excis_C"/>
</dbReference>
<dbReference type="RefSeq" id="WP_111313321.1">
    <property type="nucleotide sequence ID" value="NZ_QEQD01000008.1"/>
</dbReference>
<dbReference type="GO" id="GO:0034039">
    <property type="term" value="F:8-oxo-7,8-dihydroguanine DNA N-glycosylase activity"/>
    <property type="evidence" value="ECO:0007669"/>
    <property type="project" value="TreeGrafter"/>
</dbReference>
<evidence type="ECO:0000256" key="2">
    <source>
        <dbReference type="ARBA" id="ARBA00002933"/>
    </source>
</evidence>
<evidence type="ECO:0000313" key="17">
    <source>
        <dbReference type="Proteomes" id="UP000253999"/>
    </source>
</evidence>
<dbReference type="Gene3D" id="1.10.340.30">
    <property type="entry name" value="Hypothetical protein, domain 2"/>
    <property type="match status" value="1"/>
</dbReference>
<evidence type="ECO:0000256" key="6">
    <source>
        <dbReference type="ARBA" id="ARBA00022485"/>
    </source>
</evidence>
<evidence type="ECO:0000256" key="7">
    <source>
        <dbReference type="ARBA" id="ARBA00022723"/>
    </source>
</evidence>
<evidence type="ECO:0000256" key="13">
    <source>
        <dbReference type="ARBA" id="ARBA00023295"/>
    </source>
</evidence>
<dbReference type="GO" id="GO:0000701">
    <property type="term" value="F:purine-specific mismatch base pair DNA N-glycosylase activity"/>
    <property type="evidence" value="ECO:0007669"/>
    <property type="project" value="UniProtKB-EC"/>
</dbReference>
<dbReference type="InterPro" id="IPR029119">
    <property type="entry name" value="MutY_C"/>
</dbReference>
<dbReference type="GO" id="GO:0032357">
    <property type="term" value="F:oxidized purine DNA binding"/>
    <property type="evidence" value="ECO:0007669"/>
    <property type="project" value="TreeGrafter"/>
</dbReference>
<dbReference type="PROSITE" id="PS01155">
    <property type="entry name" value="ENDONUCLEASE_III_2"/>
    <property type="match status" value="1"/>
</dbReference>
<keyword evidence="7" id="KW-0479">Metal-binding</keyword>
<dbReference type="InterPro" id="IPR000445">
    <property type="entry name" value="HhH_motif"/>
</dbReference>
<dbReference type="GO" id="GO:0051539">
    <property type="term" value="F:4 iron, 4 sulfur cluster binding"/>
    <property type="evidence" value="ECO:0007669"/>
    <property type="project" value="UniProtKB-UniRule"/>
</dbReference>
<gene>
    <name evidence="16" type="ORF">DPV98_07930</name>
</gene>
<dbReference type="PANTHER" id="PTHR42944">
    <property type="entry name" value="ADENINE DNA GLYCOSYLASE"/>
    <property type="match status" value="1"/>
</dbReference>
<dbReference type="FunFam" id="1.10.340.30:FF:000002">
    <property type="entry name" value="Adenine DNA glycosylase"/>
    <property type="match status" value="1"/>
</dbReference>
<comment type="caution">
    <text evidence="16">The sequence shown here is derived from an EMBL/GenBank/DDBJ whole genome shotgun (WGS) entry which is preliminary data.</text>
</comment>
<comment type="similarity">
    <text evidence="3 14">Belongs to the Nth/MutY family.</text>
</comment>
<dbReference type="PANTHER" id="PTHR42944:SF1">
    <property type="entry name" value="ADENINE DNA GLYCOSYLASE"/>
    <property type="match status" value="1"/>
</dbReference>
<dbReference type="SMART" id="SM00525">
    <property type="entry name" value="FES"/>
    <property type="match status" value="1"/>
</dbReference>
<dbReference type="EMBL" id="QEQD01000008">
    <property type="protein sequence ID" value="RDF01852.1"/>
    <property type="molecule type" value="Genomic_DNA"/>
</dbReference>
<proteinExistence type="inferred from homology"/>
<evidence type="ECO:0000256" key="11">
    <source>
        <dbReference type="ARBA" id="ARBA00023014"/>
    </source>
</evidence>
<evidence type="ECO:0000256" key="5">
    <source>
        <dbReference type="ARBA" id="ARBA00022023"/>
    </source>
</evidence>
<dbReference type="CDD" id="cd03431">
    <property type="entry name" value="NUDIX_DNA_Glycosylase_C-MutY"/>
    <property type="match status" value="1"/>
</dbReference>
<keyword evidence="11" id="KW-0411">Iron-sulfur</keyword>
<dbReference type="GO" id="GO:0006284">
    <property type="term" value="P:base-excision repair"/>
    <property type="evidence" value="ECO:0007669"/>
    <property type="project" value="UniProtKB-UniRule"/>
</dbReference>
<dbReference type="Gene3D" id="3.90.79.10">
    <property type="entry name" value="Nucleoside Triphosphate Pyrophosphohydrolase"/>
    <property type="match status" value="1"/>
</dbReference>
<dbReference type="Gene3D" id="1.10.1670.10">
    <property type="entry name" value="Helix-hairpin-Helix base-excision DNA repair enzymes (C-terminal)"/>
    <property type="match status" value="1"/>
</dbReference>
<dbReference type="NCBIfam" id="TIGR01084">
    <property type="entry name" value="mutY"/>
    <property type="match status" value="1"/>
</dbReference>
<evidence type="ECO:0000256" key="3">
    <source>
        <dbReference type="ARBA" id="ARBA00008343"/>
    </source>
</evidence>
<dbReference type="InterPro" id="IPR015797">
    <property type="entry name" value="NUDIX_hydrolase-like_dom_sf"/>
</dbReference>
<dbReference type="SMART" id="SM00478">
    <property type="entry name" value="ENDO3c"/>
    <property type="match status" value="1"/>
</dbReference>
<evidence type="ECO:0000259" key="15">
    <source>
        <dbReference type="SMART" id="SM00478"/>
    </source>
</evidence>
<keyword evidence="6" id="KW-0004">4Fe-4S</keyword>
<evidence type="ECO:0000313" key="16">
    <source>
        <dbReference type="EMBL" id="RDF01852.1"/>
    </source>
</evidence>
<evidence type="ECO:0000256" key="4">
    <source>
        <dbReference type="ARBA" id="ARBA00012045"/>
    </source>
</evidence>
<accession>A0A369ZBT8</accession>
<evidence type="ECO:0000256" key="12">
    <source>
        <dbReference type="ARBA" id="ARBA00023204"/>
    </source>
</evidence>
<dbReference type="Proteomes" id="UP000253999">
    <property type="component" value="Unassembled WGS sequence"/>
</dbReference>
<name>A0A369ZBT8_HAEPH</name>
<evidence type="ECO:0000256" key="9">
    <source>
        <dbReference type="ARBA" id="ARBA00022801"/>
    </source>
</evidence>
<dbReference type="GO" id="GO:0006298">
    <property type="term" value="P:mismatch repair"/>
    <property type="evidence" value="ECO:0007669"/>
    <property type="project" value="TreeGrafter"/>
</dbReference>
<keyword evidence="13 14" id="KW-0326">Glycosidase</keyword>
<keyword evidence="8 14" id="KW-0227">DNA damage</keyword>
<evidence type="ECO:0000256" key="1">
    <source>
        <dbReference type="ARBA" id="ARBA00000843"/>
    </source>
</evidence>
<comment type="function">
    <text evidence="2">Adenine glycosylase active on G-A mispairs. MutY also corrects error-prone DNA synthesis past GO lesions which are due to the oxidatively damaged form of guanine: 7,8-dihydro-8-oxoguanine (8-oxo-dGTP).</text>
</comment>
<dbReference type="Pfam" id="PF00633">
    <property type="entry name" value="HHH"/>
    <property type="match status" value="1"/>
</dbReference>
<dbReference type="PROSITE" id="PS00764">
    <property type="entry name" value="ENDONUCLEASE_III_1"/>
    <property type="match status" value="1"/>
</dbReference>
<evidence type="ECO:0000256" key="8">
    <source>
        <dbReference type="ARBA" id="ARBA00022763"/>
    </source>
</evidence>
<organism evidence="16 17">
    <name type="scientific">Haemophilus parahaemolyticus</name>
    <dbReference type="NCBI Taxonomy" id="735"/>
    <lineage>
        <taxon>Bacteria</taxon>
        <taxon>Pseudomonadati</taxon>
        <taxon>Pseudomonadota</taxon>
        <taxon>Gammaproteobacteria</taxon>
        <taxon>Pasteurellales</taxon>
        <taxon>Pasteurellaceae</taxon>
        <taxon>Haemophilus</taxon>
    </lineage>
</organism>
<dbReference type="AlphaFoldDB" id="A0A369ZBT8"/>
<dbReference type="SUPFAM" id="SSF55811">
    <property type="entry name" value="Nudix"/>
    <property type="match status" value="1"/>
</dbReference>
<dbReference type="FunFam" id="1.10.1670.10:FF:000002">
    <property type="entry name" value="Adenine DNA glycosylase"/>
    <property type="match status" value="1"/>
</dbReference>
<dbReference type="STRING" id="735.B0185_07000"/>
<dbReference type="InterPro" id="IPR004035">
    <property type="entry name" value="Endouclease-III_FeS-bd_BS"/>
</dbReference>
<comment type="cofactor">
    <cofactor evidence="14">
        <name>[4Fe-4S] cluster</name>
        <dbReference type="ChEBI" id="CHEBI:49883"/>
    </cofactor>
    <text evidence="14">Binds 1 [4Fe-4S] cluster.</text>
</comment>
<evidence type="ECO:0000256" key="10">
    <source>
        <dbReference type="ARBA" id="ARBA00023004"/>
    </source>
</evidence>
<dbReference type="InterPro" id="IPR003265">
    <property type="entry name" value="HhH-GPD_domain"/>
</dbReference>
<dbReference type="CDD" id="cd00056">
    <property type="entry name" value="ENDO3c"/>
    <property type="match status" value="1"/>
</dbReference>
<dbReference type="InterPro" id="IPR004036">
    <property type="entry name" value="Endonuclease-III-like_CS2"/>
</dbReference>
<comment type="catalytic activity">
    <reaction evidence="1 14">
        <text>Hydrolyzes free adenine bases from 7,8-dihydro-8-oxoguanine:adenine mismatched double-stranded DNA, leaving an apurinic site.</text>
        <dbReference type="EC" id="3.2.2.31"/>
    </reaction>
</comment>
<dbReference type="InterPro" id="IPR003651">
    <property type="entry name" value="Endonuclease3_FeS-loop_motif"/>
</dbReference>
<dbReference type="Pfam" id="PF14815">
    <property type="entry name" value="NUDIX_4"/>
    <property type="match status" value="1"/>
</dbReference>
<evidence type="ECO:0000256" key="14">
    <source>
        <dbReference type="RuleBase" id="RU365096"/>
    </source>
</evidence>
<reference evidence="16 17" key="1">
    <citation type="submission" date="2018-05" db="EMBL/GenBank/DDBJ databases">
        <title>Draft Genome Sequences for a Diverse set of 7 Haemophilus Species.</title>
        <authorList>
            <person name="Nichols M."/>
            <person name="Topaz N."/>
            <person name="Wang X."/>
            <person name="Wang X."/>
            <person name="Boxrud D."/>
        </authorList>
    </citation>
    <scope>NUCLEOTIDE SEQUENCE [LARGE SCALE GENOMIC DNA]</scope>
    <source>
        <strain evidence="16 17">C2010039593</strain>
    </source>
</reference>
<dbReference type="NCBIfam" id="NF008132">
    <property type="entry name" value="PRK10880.1"/>
    <property type="match status" value="1"/>
</dbReference>
<sequence length="378" mass="43242">MNNSSNSAFTAQSNPNAPFARKVLAWFAVYGRKHLPWQQNKTLYKVWLSEVMLQQTQVATVIPYFEQFVERFPTVMDLANAHIDEVLHLWTGLGYYARARNLHKAAQTIRDQFGGEFPTQFEDVLALSGVGRSTAGAVLSSVLNAPYPILDGNVKRVLSRYFAVEGWSGEKAVENQLWHLTAQITPTEQVADFNQAMMDLGAMICIRTKPKCSLCPLAEDCQANQLDAWDKFPAKKPKKILPERQAYFLVFKQGTRILLEQREAKGLWGGLYVFPQFEDEASFKRFISDKNLQISRYLHAFRHTFSHFHLDITPVLVELDEQRKEENRPLGVAENEGNSRYFVSSKANYWYDLTQPNEIGLATPVKRILDELSQENKD</sequence>
<dbReference type="SUPFAM" id="SSF48150">
    <property type="entry name" value="DNA-glycosylase"/>
    <property type="match status" value="1"/>
</dbReference>